<dbReference type="PANTHER" id="PTHR37419:SF1">
    <property type="entry name" value="SERINE_THREONINE-PROTEIN KINASE TOXIN HIPA"/>
    <property type="match status" value="1"/>
</dbReference>
<keyword evidence="7" id="KW-1185">Reference proteome</keyword>
<organism evidence="6 7">
    <name type="scientific">Microbacterium murale</name>
    <dbReference type="NCBI Taxonomy" id="1081040"/>
    <lineage>
        <taxon>Bacteria</taxon>
        <taxon>Bacillati</taxon>
        <taxon>Actinomycetota</taxon>
        <taxon>Actinomycetes</taxon>
        <taxon>Micrococcales</taxon>
        <taxon>Microbacteriaceae</taxon>
        <taxon>Microbacterium</taxon>
    </lineage>
</organism>
<evidence type="ECO:0000256" key="3">
    <source>
        <dbReference type="ARBA" id="ARBA00022777"/>
    </source>
</evidence>
<evidence type="ECO:0000256" key="1">
    <source>
        <dbReference type="ARBA" id="ARBA00010164"/>
    </source>
</evidence>
<dbReference type="InterPro" id="IPR017508">
    <property type="entry name" value="HipA_N1"/>
</dbReference>
<feature type="domain" description="HipA N-terminal subdomain 1" evidence="5">
    <location>
        <begin position="5"/>
        <end position="103"/>
    </location>
</feature>
<dbReference type="InterPro" id="IPR052028">
    <property type="entry name" value="HipA_Ser/Thr_kinase"/>
</dbReference>
<dbReference type="Pfam" id="PF13657">
    <property type="entry name" value="Couple_hipA"/>
    <property type="match status" value="1"/>
</dbReference>
<dbReference type="NCBIfam" id="TIGR03071">
    <property type="entry name" value="couple_hipA"/>
    <property type="match status" value="1"/>
</dbReference>
<evidence type="ECO:0000259" key="5">
    <source>
        <dbReference type="Pfam" id="PF13657"/>
    </source>
</evidence>
<reference evidence="7" key="1">
    <citation type="journal article" date="2019" name="Int. J. Syst. Evol. Microbiol.">
        <title>The Global Catalogue of Microorganisms (GCM) 10K type strain sequencing project: providing services to taxonomists for standard genome sequencing and annotation.</title>
        <authorList>
            <consortium name="The Broad Institute Genomics Platform"/>
            <consortium name="The Broad Institute Genome Sequencing Center for Infectious Disease"/>
            <person name="Wu L."/>
            <person name="Ma J."/>
        </authorList>
    </citation>
    <scope>NUCLEOTIDE SEQUENCE [LARGE SCALE GENOMIC DNA]</scope>
    <source>
        <strain evidence="7">CCM 7640</strain>
    </source>
</reference>
<dbReference type="PANTHER" id="PTHR37419">
    <property type="entry name" value="SERINE/THREONINE-PROTEIN KINASE TOXIN HIPA"/>
    <property type="match status" value="1"/>
</dbReference>
<comment type="similarity">
    <text evidence="1">Belongs to the HipA Ser/Thr kinase family.</text>
</comment>
<dbReference type="InterPro" id="IPR012893">
    <property type="entry name" value="HipA-like_C"/>
</dbReference>
<keyword evidence="3" id="KW-0418">Kinase</keyword>
<name>A0ABQ1S3Y7_9MICO</name>
<evidence type="ECO:0000259" key="4">
    <source>
        <dbReference type="Pfam" id="PF07804"/>
    </source>
</evidence>
<sequence length="426" mass="46477">MGELIAYLDGTPIGVIGQSAGGSLTFTYDESYRLNRESTPLSLSLPLVRSVHKNKPVRAFLQGLLPDSPGRLAEIAREYRTNANNPFALLSHIGRDAAGAVQLLAPGESSDDAAQRQGDVRELPDSEFAEMITDLVRNRDTWGKRTDDARWSLPGAQPKVALFRTAGGRWAVPQDSTPTTHILKPAIPPYSDHHINEFMTMGAARELGMHVAGDFLEVTEHGDAIFVAERYDRELKGARWHRLHQEDLCQALSVPPENKYQIEGGPGVAEITRLLASLPEAEDRRINASRFFDALVFSVASLGTDAHAKNYSLLLRRDRATLAPLYDLGSYAPYVKGGGVNPTLAMSIAGEYSAGRIRIADVVLVGVRLGIAREHAEERAREITNGIMDAYSAAGEVARAQLGADPFIAAMVDSIRDYAHGRGWTQ</sequence>
<evidence type="ECO:0000256" key="2">
    <source>
        <dbReference type="ARBA" id="ARBA00022679"/>
    </source>
</evidence>
<evidence type="ECO:0000313" key="7">
    <source>
        <dbReference type="Proteomes" id="UP000629365"/>
    </source>
</evidence>
<proteinExistence type="inferred from homology"/>
<comment type="caution">
    <text evidence="6">The sequence shown here is derived from an EMBL/GenBank/DDBJ whole genome shotgun (WGS) entry which is preliminary data.</text>
</comment>
<evidence type="ECO:0000313" key="6">
    <source>
        <dbReference type="EMBL" id="GGD89614.1"/>
    </source>
</evidence>
<feature type="domain" description="HipA-like C-terminal" evidence="4">
    <location>
        <begin position="151"/>
        <end position="388"/>
    </location>
</feature>
<dbReference type="EMBL" id="BMCM01000007">
    <property type="protein sequence ID" value="GGD89614.1"/>
    <property type="molecule type" value="Genomic_DNA"/>
</dbReference>
<accession>A0ABQ1S3Y7</accession>
<protein>
    <submittedName>
        <fullName evidence="6">Transcriptional regulator</fullName>
    </submittedName>
</protein>
<dbReference type="RefSeq" id="WP_188438051.1">
    <property type="nucleotide sequence ID" value="NZ_BMCM01000007.1"/>
</dbReference>
<dbReference type="Proteomes" id="UP000629365">
    <property type="component" value="Unassembled WGS sequence"/>
</dbReference>
<gene>
    <name evidence="6" type="primary">hipA</name>
    <name evidence="6" type="ORF">GCM10007269_35310</name>
</gene>
<keyword evidence="2" id="KW-0808">Transferase</keyword>
<dbReference type="Pfam" id="PF07804">
    <property type="entry name" value="HipA_C"/>
    <property type="match status" value="1"/>
</dbReference>